<proteinExistence type="predicted"/>
<protein>
    <submittedName>
        <fullName evidence="1">Uncharacterized protein</fullName>
    </submittedName>
</protein>
<name>A0A8S1CTV7_9INSE</name>
<evidence type="ECO:0000313" key="2">
    <source>
        <dbReference type="Proteomes" id="UP000494165"/>
    </source>
</evidence>
<dbReference type="EMBL" id="CADEPI010000105">
    <property type="protein sequence ID" value="CAB3374897.1"/>
    <property type="molecule type" value="Genomic_DNA"/>
</dbReference>
<accession>A0A8S1CTV7</accession>
<reference evidence="1 2" key="1">
    <citation type="submission" date="2020-04" db="EMBL/GenBank/DDBJ databases">
        <authorList>
            <person name="Alioto T."/>
            <person name="Alioto T."/>
            <person name="Gomez Garrido J."/>
        </authorList>
    </citation>
    <scope>NUCLEOTIDE SEQUENCE [LARGE SCALE GENOMIC DNA]</scope>
</reference>
<evidence type="ECO:0000313" key="1">
    <source>
        <dbReference type="EMBL" id="CAB3374897.1"/>
    </source>
</evidence>
<keyword evidence="2" id="KW-1185">Reference proteome</keyword>
<gene>
    <name evidence="1" type="ORF">CLODIP_2_CD15127</name>
</gene>
<comment type="caution">
    <text evidence="1">The sequence shown here is derived from an EMBL/GenBank/DDBJ whole genome shotgun (WGS) entry which is preliminary data.</text>
</comment>
<sequence>MSETECGPKCPNRPNEVDLAANRCTLFVKSCKVEDVRAPAEAGEKWIEALLDEPLAHFEIKFGSFSCTKRALSSLLYVTQCCIRRSLVAA</sequence>
<dbReference type="AlphaFoldDB" id="A0A8S1CTV7"/>
<organism evidence="1 2">
    <name type="scientific">Cloeon dipterum</name>
    <dbReference type="NCBI Taxonomy" id="197152"/>
    <lineage>
        <taxon>Eukaryota</taxon>
        <taxon>Metazoa</taxon>
        <taxon>Ecdysozoa</taxon>
        <taxon>Arthropoda</taxon>
        <taxon>Hexapoda</taxon>
        <taxon>Insecta</taxon>
        <taxon>Pterygota</taxon>
        <taxon>Palaeoptera</taxon>
        <taxon>Ephemeroptera</taxon>
        <taxon>Pisciforma</taxon>
        <taxon>Baetidae</taxon>
        <taxon>Cloeon</taxon>
    </lineage>
</organism>
<dbReference type="Proteomes" id="UP000494165">
    <property type="component" value="Unassembled WGS sequence"/>
</dbReference>